<dbReference type="EMBL" id="JANEYG010000012">
    <property type="protein sequence ID" value="KAJ8920864.1"/>
    <property type="molecule type" value="Genomic_DNA"/>
</dbReference>
<dbReference type="AlphaFoldDB" id="A0AAV8W3H9"/>
<feature type="domain" description="SAM" evidence="1">
    <location>
        <begin position="59"/>
        <end position="121"/>
    </location>
</feature>
<evidence type="ECO:0000313" key="2">
    <source>
        <dbReference type="EMBL" id="KAJ8920864.1"/>
    </source>
</evidence>
<dbReference type="SMART" id="SM00454">
    <property type="entry name" value="SAM"/>
    <property type="match status" value="1"/>
</dbReference>
<dbReference type="Gene3D" id="1.10.150.50">
    <property type="entry name" value="Transcription Factor, Ets-1"/>
    <property type="match status" value="1"/>
</dbReference>
<accession>A0AAV8W3H9</accession>
<comment type="caution">
    <text evidence="2">The sequence shown here is derived from an EMBL/GenBank/DDBJ whole genome shotgun (WGS) entry which is preliminary data.</text>
</comment>
<protein>
    <recommendedName>
        <fullName evidence="1">SAM domain-containing protein</fullName>
    </recommendedName>
</protein>
<dbReference type="PROSITE" id="PS50105">
    <property type="entry name" value="SAM_DOMAIN"/>
    <property type="match status" value="1"/>
</dbReference>
<dbReference type="CDD" id="cd09487">
    <property type="entry name" value="SAM_superfamily"/>
    <property type="match status" value="1"/>
</dbReference>
<evidence type="ECO:0000259" key="1">
    <source>
        <dbReference type="PROSITE" id="PS50105"/>
    </source>
</evidence>
<reference evidence="2 3" key="1">
    <citation type="journal article" date="2023" name="Insect Mol. Biol.">
        <title>Genome sequencing provides insights into the evolution of gene families encoding plant cell wall-degrading enzymes in longhorned beetles.</title>
        <authorList>
            <person name="Shin N.R."/>
            <person name="Okamura Y."/>
            <person name="Kirsch R."/>
            <person name="Pauchet Y."/>
        </authorList>
    </citation>
    <scope>NUCLEOTIDE SEQUENCE [LARGE SCALE GENOMIC DNA]</scope>
    <source>
        <strain evidence="2">EAD_L_NR</strain>
    </source>
</reference>
<organism evidence="2 3">
    <name type="scientific">Exocentrus adspersus</name>
    <dbReference type="NCBI Taxonomy" id="1586481"/>
    <lineage>
        <taxon>Eukaryota</taxon>
        <taxon>Metazoa</taxon>
        <taxon>Ecdysozoa</taxon>
        <taxon>Arthropoda</taxon>
        <taxon>Hexapoda</taxon>
        <taxon>Insecta</taxon>
        <taxon>Pterygota</taxon>
        <taxon>Neoptera</taxon>
        <taxon>Endopterygota</taxon>
        <taxon>Coleoptera</taxon>
        <taxon>Polyphaga</taxon>
        <taxon>Cucujiformia</taxon>
        <taxon>Chrysomeloidea</taxon>
        <taxon>Cerambycidae</taxon>
        <taxon>Lamiinae</taxon>
        <taxon>Acanthocinini</taxon>
        <taxon>Exocentrus</taxon>
    </lineage>
</organism>
<dbReference type="Pfam" id="PF00536">
    <property type="entry name" value="SAM_1"/>
    <property type="match status" value="1"/>
</dbReference>
<sequence length="150" mass="17115">MRNGSEQKSMKCVIYILTALYPHCKNCVSLPDLSWTRFGSLPLRSKSRLSSHNGVSAASKHKDVAVWLRELDLEEYQEAFRKFQGVEDLLEFSETDIKDLGVKKSSHRARIISSLTCLRAKYHETIPKKLPLRHSVAVDSGNQIKREDTL</sequence>
<dbReference type="SUPFAM" id="SSF47769">
    <property type="entry name" value="SAM/Pointed domain"/>
    <property type="match status" value="1"/>
</dbReference>
<name>A0AAV8W3H9_9CUCU</name>
<keyword evidence="3" id="KW-1185">Reference proteome</keyword>
<evidence type="ECO:0000313" key="3">
    <source>
        <dbReference type="Proteomes" id="UP001159042"/>
    </source>
</evidence>
<dbReference type="Proteomes" id="UP001159042">
    <property type="component" value="Unassembled WGS sequence"/>
</dbReference>
<gene>
    <name evidence="2" type="ORF">NQ315_015656</name>
</gene>
<proteinExistence type="predicted"/>
<dbReference type="InterPro" id="IPR013761">
    <property type="entry name" value="SAM/pointed_sf"/>
</dbReference>
<dbReference type="InterPro" id="IPR001660">
    <property type="entry name" value="SAM"/>
</dbReference>